<dbReference type="GO" id="GO:0007165">
    <property type="term" value="P:signal transduction"/>
    <property type="evidence" value="ECO:0007669"/>
    <property type="project" value="InterPro"/>
</dbReference>
<dbReference type="InterPro" id="IPR002073">
    <property type="entry name" value="PDEase_catalytic_dom"/>
</dbReference>
<dbReference type="InterPro" id="IPR003018">
    <property type="entry name" value="GAF"/>
</dbReference>
<dbReference type="SMART" id="SM00471">
    <property type="entry name" value="HDc"/>
    <property type="match status" value="1"/>
</dbReference>
<dbReference type="OrthoDB" id="74705at2759"/>
<dbReference type="EMBL" id="CAKKLH010000101">
    <property type="protein sequence ID" value="CAH0103039.1"/>
    <property type="molecule type" value="Genomic_DNA"/>
</dbReference>
<comment type="similarity">
    <text evidence="1 8">Belongs to the cyclic nucleotide phosphodiesterase family.</text>
</comment>
<protein>
    <recommendedName>
        <fullName evidence="8">Phosphodiesterase</fullName>
        <ecNumber evidence="8">3.1.4.-</ecNumber>
    </recommendedName>
</protein>
<reference evidence="10" key="1">
    <citation type="submission" date="2021-11" db="EMBL/GenBank/DDBJ databases">
        <authorList>
            <person name="Schell T."/>
        </authorList>
    </citation>
    <scope>NUCLEOTIDE SEQUENCE</scope>
    <source>
        <strain evidence="10">M5</strain>
    </source>
</reference>
<feature type="binding site" evidence="6">
    <location>
        <position position="747"/>
    </location>
    <ligand>
        <name>AMP</name>
        <dbReference type="ChEBI" id="CHEBI:456215"/>
    </ligand>
</feature>
<dbReference type="Proteomes" id="UP000789390">
    <property type="component" value="Unassembled WGS sequence"/>
</dbReference>
<evidence type="ECO:0000256" key="1">
    <source>
        <dbReference type="ARBA" id="ARBA00007648"/>
    </source>
</evidence>
<evidence type="ECO:0000313" key="11">
    <source>
        <dbReference type="Proteomes" id="UP000789390"/>
    </source>
</evidence>
<feature type="binding site" evidence="7">
    <location>
        <position position="583"/>
    </location>
    <ligand>
        <name>Zn(2+)</name>
        <dbReference type="ChEBI" id="CHEBI:29105"/>
        <label>1</label>
    </ligand>
</feature>
<comment type="cofactor">
    <cofactor evidence="8">
        <name>a divalent metal cation</name>
        <dbReference type="ChEBI" id="CHEBI:60240"/>
    </cofactor>
    <text evidence="8">Binds 2 divalent metal cations per subunit. Site 1 may preferentially bind zinc ions, while site 2 has a preference for magnesium and/or manganese ions.</text>
</comment>
<gene>
    <name evidence="10" type="ORF">DGAL_LOCUS5572</name>
</gene>
<dbReference type="FunFam" id="3.30.450.40:FF:000005">
    <property type="entry name" value="Phosphodiesterase"/>
    <property type="match status" value="1"/>
</dbReference>
<feature type="binding site" evidence="6">
    <location>
        <position position="694"/>
    </location>
    <ligand>
        <name>AMP</name>
        <dbReference type="ChEBI" id="CHEBI:456215"/>
    </ligand>
</feature>
<evidence type="ECO:0000313" key="10">
    <source>
        <dbReference type="EMBL" id="CAH0103039.1"/>
    </source>
</evidence>
<keyword evidence="3 7" id="KW-0479">Metal-binding</keyword>
<dbReference type="Gene3D" id="3.30.450.40">
    <property type="match status" value="2"/>
</dbReference>
<dbReference type="GO" id="GO:0004114">
    <property type="term" value="F:3',5'-cyclic-nucleotide phosphodiesterase activity"/>
    <property type="evidence" value="ECO:0007669"/>
    <property type="project" value="InterPro"/>
</dbReference>
<dbReference type="PANTHER" id="PTHR11347">
    <property type="entry name" value="CYCLIC NUCLEOTIDE PHOSPHODIESTERASE"/>
    <property type="match status" value="1"/>
</dbReference>
<feature type="binding site" evidence="6">
    <location>
        <begin position="533"/>
        <end position="537"/>
    </location>
    <ligand>
        <name>AMP</name>
        <dbReference type="ChEBI" id="CHEBI:456215"/>
    </ligand>
</feature>
<keyword evidence="2" id="KW-0140">cGMP</keyword>
<dbReference type="Pfam" id="PF01590">
    <property type="entry name" value="GAF"/>
    <property type="match status" value="2"/>
</dbReference>
<feature type="active site" description="Proton donor" evidence="5">
    <location>
        <position position="533"/>
    </location>
</feature>
<feature type="binding site" evidence="7">
    <location>
        <position position="694"/>
    </location>
    <ligand>
        <name>Zn(2+)</name>
        <dbReference type="ChEBI" id="CHEBI:29105"/>
        <label>1</label>
    </ligand>
</feature>
<comment type="caution">
    <text evidence="10">The sequence shown here is derived from an EMBL/GenBank/DDBJ whole genome shotgun (WGS) entry which is preliminary data.</text>
</comment>
<evidence type="ECO:0000259" key="9">
    <source>
        <dbReference type="PROSITE" id="PS51845"/>
    </source>
</evidence>
<dbReference type="InterPro" id="IPR029016">
    <property type="entry name" value="GAF-like_dom_sf"/>
</dbReference>
<dbReference type="EC" id="3.1.4.-" evidence="8"/>
<dbReference type="PRINTS" id="PR00387">
    <property type="entry name" value="PDIESTERASE1"/>
</dbReference>
<dbReference type="InterPro" id="IPR023088">
    <property type="entry name" value="PDEase"/>
</dbReference>
<name>A0A8J2WDK3_9CRUS</name>
<dbReference type="GO" id="GO:0046872">
    <property type="term" value="F:metal ion binding"/>
    <property type="evidence" value="ECO:0007669"/>
    <property type="project" value="UniProtKB-KW"/>
</dbReference>
<proteinExistence type="inferred from homology"/>
<evidence type="ECO:0000256" key="4">
    <source>
        <dbReference type="ARBA" id="ARBA00022801"/>
    </source>
</evidence>
<dbReference type="InterPro" id="IPR023174">
    <property type="entry name" value="PDEase_CS"/>
</dbReference>
<dbReference type="SUPFAM" id="SSF55781">
    <property type="entry name" value="GAF domain-like"/>
    <property type="match status" value="2"/>
</dbReference>
<dbReference type="Gene3D" id="1.10.1300.10">
    <property type="entry name" value="3'5'-cyclic nucleotide phosphodiesterase, catalytic domain"/>
    <property type="match status" value="1"/>
</dbReference>
<dbReference type="InterPro" id="IPR003607">
    <property type="entry name" value="HD/PDEase_dom"/>
</dbReference>
<dbReference type="Pfam" id="PF00233">
    <property type="entry name" value="PDEase_I"/>
    <property type="match status" value="1"/>
</dbReference>
<dbReference type="FunFam" id="1.10.1300.10:FF:000003">
    <property type="entry name" value="Phosphodiesterase"/>
    <property type="match status" value="1"/>
</dbReference>
<evidence type="ECO:0000256" key="5">
    <source>
        <dbReference type="PIRSR" id="PIRSR623088-1"/>
    </source>
</evidence>
<evidence type="ECO:0000256" key="2">
    <source>
        <dbReference type="ARBA" id="ARBA00022535"/>
    </source>
</evidence>
<feature type="binding site" evidence="7">
    <location>
        <position position="584"/>
    </location>
    <ligand>
        <name>Zn(2+)</name>
        <dbReference type="ChEBI" id="CHEBI:29105"/>
        <label>1</label>
    </ligand>
</feature>
<feature type="domain" description="PDEase" evidence="9">
    <location>
        <begin position="456"/>
        <end position="790"/>
    </location>
</feature>
<organism evidence="10 11">
    <name type="scientific">Daphnia galeata</name>
    <dbReference type="NCBI Taxonomy" id="27404"/>
    <lineage>
        <taxon>Eukaryota</taxon>
        <taxon>Metazoa</taxon>
        <taxon>Ecdysozoa</taxon>
        <taxon>Arthropoda</taxon>
        <taxon>Crustacea</taxon>
        <taxon>Branchiopoda</taxon>
        <taxon>Diplostraca</taxon>
        <taxon>Cladocera</taxon>
        <taxon>Anomopoda</taxon>
        <taxon>Daphniidae</taxon>
        <taxon>Daphnia</taxon>
    </lineage>
</organism>
<dbReference type="PROSITE" id="PS00126">
    <property type="entry name" value="PDEASE_I_1"/>
    <property type="match status" value="1"/>
</dbReference>
<feature type="binding site" evidence="7">
    <location>
        <position position="584"/>
    </location>
    <ligand>
        <name>Zn(2+)</name>
        <dbReference type="ChEBI" id="CHEBI:29105"/>
        <label>2</label>
    </ligand>
</feature>
<evidence type="ECO:0000256" key="8">
    <source>
        <dbReference type="RuleBase" id="RU363067"/>
    </source>
</evidence>
<keyword evidence="4 8" id="KW-0378">Hydrolase</keyword>
<dbReference type="PROSITE" id="PS51845">
    <property type="entry name" value="PDEASE_I_2"/>
    <property type="match status" value="1"/>
</dbReference>
<dbReference type="CDD" id="cd00077">
    <property type="entry name" value="HDc"/>
    <property type="match status" value="1"/>
</dbReference>
<evidence type="ECO:0000256" key="6">
    <source>
        <dbReference type="PIRSR" id="PIRSR623088-2"/>
    </source>
</evidence>
<evidence type="ECO:0000256" key="3">
    <source>
        <dbReference type="ARBA" id="ARBA00022723"/>
    </source>
</evidence>
<dbReference type="InterPro" id="IPR036971">
    <property type="entry name" value="PDEase_catalytic_dom_sf"/>
</dbReference>
<dbReference type="FunFam" id="3.30.450.40:FF:000243">
    <property type="entry name" value="Phosphodiesterase"/>
    <property type="match status" value="1"/>
</dbReference>
<evidence type="ECO:0000256" key="7">
    <source>
        <dbReference type="PIRSR" id="PIRSR623088-3"/>
    </source>
</evidence>
<accession>A0A8J2WDK3</accession>
<dbReference type="AlphaFoldDB" id="A0A8J2WDK3"/>
<keyword evidence="11" id="KW-1185">Reference proteome</keyword>
<sequence length="924" mass="104619">MLGVALEMAEVTEQSDVFLSMVQDIATELDLHLLCHKILVNVGRLTAADRGSLFLVESLNEDTFSDEDVGTPYLVPKLFDVTVDSDFDDTLLKAGLEAQPIPLGSGIAGHVALTKTGLRIVDAYRDERFLPEIDKRTGFVTHSILCLPILNRQGGVVGVAQMVNKKGTLNGFTSSDEEIFRRYLCFAGIGIQNARLFLRVQNEKQRNQVLLLFLKNVNLLTIPSNFKTVIQFTDFVDSCLDRSTSCTDQVLLGLAESIFQEQTSLKKLVELMMSNARNYLHCRRIVIYVFAPSETSHGEEMDITTGFEYINDEGLGQSSNQNCEINLLSSVQLQESPFTHLARFVAQNRQVIRINEISDYSDCCPELAKLLRGVAAPINQFLSLPIYNARSAVVGVVQLLNKVDGKAFTSSDKLAVESFALFCGMAIHNTQTYEKVSKLSAKQKVAIECLSYHSRANEEDVELLENDVIPSIEYYNLKRYDFIDFELSDLDTCKAVLRMFIHCDLINIFRIPYKVLCRWILSVKKNYRPVKYHNWRHALNVAQTMFALLKTGRLEQFMTDLDASETFQILLIILSLLVACLCHDLDHRGTNNAFQSKVMSPLAVLYSTSTMEHHHLDQCTMILSEDSNNILQSLSPEQYRTSMHMIEHAILSTDLAVYFRKKNRFITMVDNGEFDWQDPDQKSLLCGMMMTGCDVSAIAKPWSIQHRVAKLVAEEFFEQGDMEKLQLNETPIAMFDRDEKDNLPKMQIGFIDSICLPLYRALSESFPWVKPIYETCLSNREQWKKLSDLVDMGLTWIDHPFIDKPVEHIVGSKEKEKIPLIVTDLSASNQLVGRSDNRHHDMEHLKLQQPKSILKSPSKIMLKSILKLPKNVPASGSAPVSPHQEASKHLIRMRSMSLTSPTELVDIKPLRPSRDYTSKLCSIS</sequence>
<dbReference type="SUPFAM" id="SSF109604">
    <property type="entry name" value="HD-domain/PDEase-like"/>
    <property type="match status" value="1"/>
</dbReference>
<feature type="binding site" evidence="7">
    <location>
        <position position="537"/>
    </location>
    <ligand>
        <name>Zn(2+)</name>
        <dbReference type="ChEBI" id="CHEBI:29105"/>
        <label>1</label>
    </ligand>
</feature>
<feature type="binding site" evidence="6">
    <location>
        <position position="584"/>
    </location>
    <ligand>
        <name>AMP</name>
        <dbReference type="ChEBI" id="CHEBI:456215"/>
    </ligand>
</feature>
<dbReference type="SMART" id="SM00065">
    <property type="entry name" value="GAF"/>
    <property type="match status" value="2"/>
</dbReference>